<evidence type="ECO:0008006" key="2">
    <source>
        <dbReference type="Google" id="ProtNLM"/>
    </source>
</evidence>
<dbReference type="RefSeq" id="WP_369343232.1">
    <property type="nucleotide sequence ID" value="NZ_CP129676.1"/>
</dbReference>
<sequence>MKDLFGSFVGILLLAVLAITGMSVISAGASRNGADRDLAAYTEQIEDSAFSADTIRDVITQAQARGYGLSLSLYHHDDAGGQVTRVASVEDVDDTADVSLARIDLTFNMRFVFLDVSAQHTLTAYAR</sequence>
<organism evidence="1">
    <name type="scientific">Bifidobacterium fermentum</name>
    <dbReference type="NCBI Taxonomy" id="3059035"/>
    <lineage>
        <taxon>Bacteria</taxon>
        <taxon>Bacillati</taxon>
        <taxon>Actinomycetota</taxon>
        <taxon>Actinomycetes</taxon>
        <taxon>Bifidobacteriales</taxon>
        <taxon>Bifidobacteriaceae</taxon>
        <taxon>Bifidobacterium</taxon>
    </lineage>
</organism>
<reference evidence="1" key="1">
    <citation type="submission" date="2023-07" db="EMBL/GenBank/DDBJ databases">
        <title>Bifidobacterium aquikefiriaerophilum sp. nov. and Bifidobacterium eccum sp. nov., isolated from water kefir.</title>
        <authorList>
            <person name="Breselge S."/>
            <person name="Bellassi P."/>
            <person name="Barcenilla C."/>
            <person name="Alvarez-Ordonez A."/>
            <person name="Morelli L."/>
            <person name="Cotter P.D."/>
        </authorList>
    </citation>
    <scope>NUCLEOTIDE SEQUENCE</scope>
    <source>
        <strain evidence="1">WK048_4_13</strain>
        <plasmid evidence="1">unnamed1</plasmid>
    </source>
</reference>
<gene>
    <name evidence="1" type="ORF">QN217_10840</name>
</gene>
<name>A0AB39UFE5_9BIFI</name>
<dbReference type="EMBL" id="CP129676">
    <property type="protein sequence ID" value="XDS47702.1"/>
    <property type="molecule type" value="Genomic_DNA"/>
</dbReference>
<proteinExistence type="predicted"/>
<dbReference type="AlphaFoldDB" id="A0AB39UFE5"/>
<accession>A0AB39UFE5</accession>
<protein>
    <recommendedName>
        <fullName evidence="2">DUF4845 domain-containing protein</fullName>
    </recommendedName>
</protein>
<evidence type="ECO:0000313" key="1">
    <source>
        <dbReference type="EMBL" id="XDS47702.1"/>
    </source>
</evidence>
<keyword evidence="1" id="KW-0614">Plasmid</keyword>
<geneLocation type="plasmid" evidence="1">
    <name>unnamed1</name>
</geneLocation>